<organism evidence="6 7">
    <name type="scientific">Thauera propionica</name>
    <dbReference type="NCBI Taxonomy" id="2019431"/>
    <lineage>
        <taxon>Bacteria</taxon>
        <taxon>Pseudomonadati</taxon>
        <taxon>Pseudomonadota</taxon>
        <taxon>Betaproteobacteria</taxon>
        <taxon>Rhodocyclales</taxon>
        <taxon>Zoogloeaceae</taxon>
        <taxon>Thauera</taxon>
    </lineage>
</organism>
<keyword evidence="4" id="KW-0862">Zinc</keyword>
<dbReference type="InterPro" id="IPR036866">
    <property type="entry name" value="RibonucZ/Hydroxyglut_hydro"/>
</dbReference>
<dbReference type="GO" id="GO:0008270">
    <property type="term" value="F:zinc ion binding"/>
    <property type="evidence" value="ECO:0007669"/>
    <property type="project" value="InterPro"/>
</dbReference>
<dbReference type="InterPro" id="IPR050662">
    <property type="entry name" value="Sec-metab_biosynth-thioest"/>
</dbReference>
<gene>
    <name evidence="6" type="ORF">CGK74_02740</name>
</gene>
<evidence type="ECO:0000256" key="2">
    <source>
        <dbReference type="ARBA" id="ARBA00022723"/>
    </source>
</evidence>
<comment type="caution">
    <text evidence="6">The sequence shown here is derived from an EMBL/GenBank/DDBJ whole genome shotgun (WGS) entry which is preliminary data.</text>
</comment>
<dbReference type="PANTHER" id="PTHR23131:SF0">
    <property type="entry name" value="ENDORIBONUCLEASE LACTB2"/>
    <property type="match status" value="1"/>
</dbReference>
<evidence type="ECO:0000256" key="4">
    <source>
        <dbReference type="ARBA" id="ARBA00022833"/>
    </source>
</evidence>
<comment type="cofactor">
    <cofactor evidence="1">
        <name>Zn(2+)</name>
        <dbReference type="ChEBI" id="CHEBI:29105"/>
    </cofactor>
</comment>
<dbReference type="EMBL" id="NOIH01000003">
    <property type="protein sequence ID" value="OYD55136.1"/>
    <property type="molecule type" value="Genomic_DNA"/>
</dbReference>
<evidence type="ECO:0000256" key="3">
    <source>
        <dbReference type="ARBA" id="ARBA00022801"/>
    </source>
</evidence>
<dbReference type="Pfam" id="PF00753">
    <property type="entry name" value="Lactamase_B"/>
    <property type="match status" value="1"/>
</dbReference>
<sequence>MSAPPRLPDTLQVFERGWLSANNVLLFDGGEATLVDSGYVTHAGQTVALVRAALDGRQLGRLINTHSHSDHIGGNASVQRSFGCTITVPVGMAQAVRHWDEAALLLSTAAQHGERFEADATLAPGDRFVAGELEWQAIAAPGHDMDALAYYNAERRILMSGDALWRDGFGILFADVLGTGDGLGEARRTLEGIGRLAVDVVIPGHGAPFTEFDDALERAFARLQAFEADGARMARNAIRACVTFKLLDVRSMALDELPRHLDETPLYREANQRFLGLDPEALASWLVKELERAGVARRQGAQLEIC</sequence>
<keyword evidence="2" id="KW-0479">Metal-binding</keyword>
<dbReference type="AlphaFoldDB" id="A0A235F1G4"/>
<evidence type="ECO:0000313" key="6">
    <source>
        <dbReference type="EMBL" id="OYD55136.1"/>
    </source>
</evidence>
<dbReference type="InterPro" id="IPR001279">
    <property type="entry name" value="Metallo-B-lactamas"/>
</dbReference>
<proteinExistence type="predicted"/>
<dbReference type="InterPro" id="IPR001018">
    <property type="entry name" value="Beta-lactamase_class-B_CS"/>
</dbReference>
<dbReference type="SUPFAM" id="SSF56281">
    <property type="entry name" value="Metallo-hydrolase/oxidoreductase"/>
    <property type="match status" value="1"/>
</dbReference>
<dbReference type="PANTHER" id="PTHR23131">
    <property type="entry name" value="ENDORIBONUCLEASE LACTB2"/>
    <property type="match status" value="1"/>
</dbReference>
<accession>A0A235F1G4</accession>
<dbReference type="Proteomes" id="UP000215181">
    <property type="component" value="Unassembled WGS sequence"/>
</dbReference>
<dbReference type="RefSeq" id="WP_094266982.1">
    <property type="nucleotide sequence ID" value="NZ_NOIH01000003.1"/>
</dbReference>
<feature type="domain" description="Metallo-beta-lactamase" evidence="5">
    <location>
        <begin position="20"/>
        <end position="205"/>
    </location>
</feature>
<dbReference type="OrthoDB" id="2971563at2"/>
<protein>
    <submittedName>
        <fullName evidence="6">MBL fold metallo-hydrolase</fullName>
    </submittedName>
</protein>
<dbReference type="Gene3D" id="3.60.15.10">
    <property type="entry name" value="Ribonuclease Z/Hydroxyacylglutathione hydrolase-like"/>
    <property type="match status" value="1"/>
</dbReference>
<evidence type="ECO:0000313" key="7">
    <source>
        <dbReference type="Proteomes" id="UP000215181"/>
    </source>
</evidence>
<dbReference type="PROSITE" id="PS00743">
    <property type="entry name" value="BETA_LACTAMASE_B_1"/>
    <property type="match status" value="1"/>
</dbReference>
<name>A0A235F1G4_9RHOO</name>
<dbReference type="GO" id="GO:0008800">
    <property type="term" value="F:beta-lactamase activity"/>
    <property type="evidence" value="ECO:0007669"/>
    <property type="project" value="InterPro"/>
</dbReference>
<reference evidence="6 7" key="1">
    <citation type="submission" date="2017-07" db="EMBL/GenBank/DDBJ databases">
        <title>Thauera sp. KNDSS-Mac4 genome sequence and assembly.</title>
        <authorList>
            <person name="Mayilraj S."/>
        </authorList>
    </citation>
    <scope>NUCLEOTIDE SEQUENCE [LARGE SCALE GENOMIC DNA]</scope>
    <source>
        <strain evidence="6 7">KNDSS-Mac4</strain>
    </source>
</reference>
<dbReference type="CDD" id="cd06262">
    <property type="entry name" value="metallo-hydrolase-like_MBL-fold"/>
    <property type="match status" value="1"/>
</dbReference>
<evidence type="ECO:0000259" key="5">
    <source>
        <dbReference type="SMART" id="SM00849"/>
    </source>
</evidence>
<evidence type="ECO:0000256" key="1">
    <source>
        <dbReference type="ARBA" id="ARBA00001947"/>
    </source>
</evidence>
<dbReference type="GO" id="GO:0017001">
    <property type="term" value="P:antibiotic catabolic process"/>
    <property type="evidence" value="ECO:0007669"/>
    <property type="project" value="InterPro"/>
</dbReference>
<keyword evidence="3 6" id="KW-0378">Hydrolase</keyword>
<dbReference type="SMART" id="SM00849">
    <property type="entry name" value="Lactamase_B"/>
    <property type="match status" value="1"/>
</dbReference>
<keyword evidence="7" id="KW-1185">Reference proteome</keyword>